<protein>
    <submittedName>
        <fullName evidence="3">VanW family protein</fullName>
    </submittedName>
</protein>
<feature type="transmembrane region" description="Helical" evidence="1">
    <location>
        <begin position="16"/>
        <end position="37"/>
    </location>
</feature>
<keyword evidence="1" id="KW-0472">Membrane</keyword>
<name>A0ABY4YL86_9MICO</name>
<dbReference type="PANTHER" id="PTHR35788">
    <property type="entry name" value="EXPORTED PROTEIN-RELATED"/>
    <property type="match status" value="1"/>
</dbReference>
<dbReference type="EMBL" id="CP099490">
    <property type="protein sequence ID" value="USQ77103.1"/>
    <property type="molecule type" value="Genomic_DNA"/>
</dbReference>
<organism evidence="3 4">
    <name type="scientific">Ornithinimicrobium cryptoxanthini</name>
    <dbReference type="NCBI Taxonomy" id="2934161"/>
    <lineage>
        <taxon>Bacteria</taxon>
        <taxon>Bacillati</taxon>
        <taxon>Actinomycetota</taxon>
        <taxon>Actinomycetes</taxon>
        <taxon>Micrococcales</taxon>
        <taxon>Ornithinimicrobiaceae</taxon>
        <taxon>Ornithinimicrobium</taxon>
    </lineage>
</organism>
<evidence type="ECO:0000256" key="1">
    <source>
        <dbReference type="SAM" id="Phobius"/>
    </source>
</evidence>
<proteinExistence type="predicted"/>
<keyword evidence="1" id="KW-1133">Transmembrane helix</keyword>
<dbReference type="Pfam" id="PF12229">
    <property type="entry name" value="PG_binding_4"/>
    <property type="match status" value="2"/>
</dbReference>
<dbReference type="InterPro" id="IPR007391">
    <property type="entry name" value="Vancomycin_resist_VanW"/>
</dbReference>
<gene>
    <name evidence="3" type="ORF">NF557_04075</name>
</gene>
<evidence type="ECO:0000313" key="4">
    <source>
        <dbReference type="Proteomes" id="UP001056535"/>
    </source>
</evidence>
<sequence length="574" mass="60892">MEERQNLPEEPPRNEWIGILLRTLVAVLVLGGGYYAAAQYLGGRIPNGTAVEGVDIGGQSPAAARDLLESKLEELATGEVVIDVEDDTFTIDPTTAGLSLDLDATLDGITGVSYDPQVMWGRITNDGGDLPLQVTVDRAALEQAVAEVAEEAAIEPRNGTVWFSLGEVRSTASEDGRELDTAATSDAVEAAWPQEHQVTGVAAPTSPELAQAEIERFVDEAAGPAIAGPVNVKVGEETSTISPNQIARLLTVHESPEHALSLELDGDGLLEIVSGQLEATAEAPLNASLALDDGTVVVTKARVGKVVDEDKLVAQFEEALTATGKDRTITVGTVEVKPSVTDADAENWDISQMATFRSAYPGGPSNADRTENIRVGLGHVNGTVVMPGDTFSLANTLAPITKERGYVEAGVISDGRLVKGIGGGLSQVSTTVLNTAWEAGLQLDEFHPHSYYIPRYPVGKEATIAVGILDNRWTNNTNTPVLIQTYLDGGEIVMTFWGDRQFSVQTITGPRSNIVTADEREDDSATCLPQSAQDGFDITVTRVLSRSGSEVSRQSYTTHYDASPEVVCTNPNAG</sequence>
<feature type="domain" description="YoaR-like putative peptidoglycan binding" evidence="2">
    <location>
        <begin position="127"/>
        <end position="195"/>
    </location>
</feature>
<accession>A0ABY4YL86</accession>
<feature type="domain" description="YoaR-like putative peptidoglycan binding" evidence="2">
    <location>
        <begin position="255"/>
        <end position="325"/>
    </location>
</feature>
<keyword evidence="1" id="KW-0812">Transmembrane</keyword>
<reference evidence="3" key="1">
    <citation type="submission" date="2022-06" db="EMBL/GenBank/DDBJ databases">
        <title>Ornithinimicrobium JY.X270.</title>
        <authorList>
            <person name="Huang Y."/>
        </authorList>
    </citation>
    <scope>NUCLEOTIDE SEQUENCE</scope>
    <source>
        <strain evidence="3">JY.X270</strain>
    </source>
</reference>
<dbReference type="InterPro" id="IPR052913">
    <property type="entry name" value="Glycopeptide_resist_protein"/>
</dbReference>
<evidence type="ECO:0000313" key="3">
    <source>
        <dbReference type="EMBL" id="USQ77103.1"/>
    </source>
</evidence>
<dbReference type="PANTHER" id="PTHR35788:SF1">
    <property type="entry name" value="EXPORTED PROTEIN"/>
    <property type="match status" value="1"/>
</dbReference>
<dbReference type="InterPro" id="IPR022029">
    <property type="entry name" value="YoaR-like_PG-bd"/>
</dbReference>
<dbReference type="Pfam" id="PF04294">
    <property type="entry name" value="VanW"/>
    <property type="match status" value="1"/>
</dbReference>
<evidence type="ECO:0000259" key="2">
    <source>
        <dbReference type="Pfam" id="PF12229"/>
    </source>
</evidence>
<dbReference type="RefSeq" id="WP_252621862.1">
    <property type="nucleotide sequence ID" value="NZ_CP099490.1"/>
</dbReference>
<dbReference type="Proteomes" id="UP001056535">
    <property type="component" value="Chromosome"/>
</dbReference>
<keyword evidence="4" id="KW-1185">Reference proteome</keyword>